<dbReference type="OrthoDB" id="4555151at2"/>
<dbReference type="Proteomes" id="UP000247569">
    <property type="component" value="Unassembled WGS sequence"/>
</dbReference>
<keyword evidence="2" id="KW-1185">Reference proteome</keyword>
<name>A0A318K2D2_9NOCA</name>
<protein>
    <submittedName>
        <fullName evidence="1">Uncharacterized protein</fullName>
    </submittedName>
</protein>
<reference evidence="1 2" key="1">
    <citation type="submission" date="2018-05" db="EMBL/GenBank/DDBJ databases">
        <title>Genomic Encyclopedia of Type Strains, Phase IV (KMG-IV): sequencing the most valuable type-strain genomes for metagenomic binning, comparative biology and taxonomic classification.</title>
        <authorList>
            <person name="Goeker M."/>
        </authorList>
    </citation>
    <scope>NUCLEOTIDE SEQUENCE [LARGE SCALE GENOMIC DNA]</scope>
    <source>
        <strain evidence="1 2">DSM 44704</strain>
    </source>
</reference>
<organism evidence="1 2">
    <name type="scientific">Nocardia tenerifensis</name>
    <dbReference type="NCBI Taxonomy" id="228006"/>
    <lineage>
        <taxon>Bacteria</taxon>
        <taxon>Bacillati</taxon>
        <taxon>Actinomycetota</taxon>
        <taxon>Actinomycetes</taxon>
        <taxon>Mycobacteriales</taxon>
        <taxon>Nocardiaceae</taxon>
        <taxon>Nocardia</taxon>
    </lineage>
</organism>
<dbReference type="RefSeq" id="WP_040733286.1">
    <property type="nucleotide sequence ID" value="NZ_QJKF01000007.1"/>
</dbReference>
<proteinExistence type="predicted"/>
<sequence length="90" mass="9631">MYVEELCVAGPLTAESAEGLASAMVGYTARITLSSNGSSVQLPNLPWCWDVLRLRAGSVVTVTVEHGRRPGEDRIAMRAFVARLRALTGA</sequence>
<dbReference type="EMBL" id="QJKF01000007">
    <property type="protein sequence ID" value="PXX62172.1"/>
    <property type="molecule type" value="Genomic_DNA"/>
</dbReference>
<evidence type="ECO:0000313" key="2">
    <source>
        <dbReference type="Proteomes" id="UP000247569"/>
    </source>
</evidence>
<comment type="caution">
    <text evidence="1">The sequence shown here is derived from an EMBL/GenBank/DDBJ whole genome shotgun (WGS) entry which is preliminary data.</text>
</comment>
<accession>A0A318K2D2</accession>
<evidence type="ECO:0000313" key="1">
    <source>
        <dbReference type="EMBL" id="PXX62172.1"/>
    </source>
</evidence>
<gene>
    <name evidence="1" type="ORF">DFR70_10739</name>
</gene>
<dbReference type="AlphaFoldDB" id="A0A318K2D2"/>